<dbReference type="Pfam" id="PF00437">
    <property type="entry name" value="T2SSE"/>
    <property type="match status" value="1"/>
</dbReference>
<dbReference type="GO" id="GO:0016887">
    <property type="term" value="F:ATP hydrolysis activity"/>
    <property type="evidence" value="ECO:0007669"/>
    <property type="project" value="InterPro"/>
</dbReference>
<dbReference type="OMA" id="RGQVHEI"/>
<dbReference type="NCBIfam" id="TIGR01420">
    <property type="entry name" value="pilT_fam"/>
    <property type="match status" value="1"/>
</dbReference>
<dbReference type="PANTHER" id="PTHR30486">
    <property type="entry name" value="TWITCHING MOTILITY PROTEIN PILT"/>
    <property type="match status" value="1"/>
</dbReference>
<dbReference type="AlphaFoldDB" id="R7U3G1"/>
<reference evidence="3 5" key="2">
    <citation type="journal article" date="2013" name="Nature">
        <title>Insights into bilaterian evolution from three spiralian genomes.</title>
        <authorList>
            <person name="Simakov O."/>
            <person name="Marletaz F."/>
            <person name="Cho S.J."/>
            <person name="Edsinger-Gonzales E."/>
            <person name="Havlak P."/>
            <person name="Hellsten U."/>
            <person name="Kuo D.H."/>
            <person name="Larsson T."/>
            <person name="Lv J."/>
            <person name="Arendt D."/>
            <person name="Savage R."/>
            <person name="Osoegawa K."/>
            <person name="de Jong P."/>
            <person name="Grimwood J."/>
            <person name="Chapman J.A."/>
            <person name="Shapiro H."/>
            <person name="Aerts A."/>
            <person name="Otillar R.P."/>
            <person name="Terry A.Y."/>
            <person name="Boore J.L."/>
            <person name="Grigoriev I.V."/>
            <person name="Lindberg D.R."/>
            <person name="Seaver E.C."/>
            <person name="Weisblat D.A."/>
            <person name="Putnam N.H."/>
            <person name="Rokhsar D.S."/>
        </authorList>
    </citation>
    <scope>NUCLEOTIDE SEQUENCE</scope>
    <source>
        <strain evidence="3 5">I ESC-2004</strain>
    </source>
</reference>
<evidence type="ECO:0000259" key="2">
    <source>
        <dbReference type="Pfam" id="PF00437"/>
    </source>
</evidence>
<dbReference type="EMBL" id="KB308169">
    <property type="protein sequence ID" value="ELT98211.1"/>
    <property type="molecule type" value="Genomic_DNA"/>
</dbReference>
<reference evidence="4" key="3">
    <citation type="submission" date="2015-06" db="UniProtKB">
        <authorList>
            <consortium name="EnsemblMetazoa"/>
        </authorList>
    </citation>
    <scope>IDENTIFICATION</scope>
</reference>
<dbReference type="HOGENOM" id="CLU_013446_4_0_1"/>
<gene>
    <name evidence="3" type="ORF">CAPTEDRAFT_61039</name>
</gene>
<dbReference type="EnsemblMetazoa" id="CapteT61039">
    <property type="protein sequence ID" value="CapteP61039"/>
    <property type="gene ID" value="CapteG61039"/>
</dbReference>
<organism evidence="3">
    <name type="scientific">Capitella teleta</name>
    <name type="common">Polychaete worm</name>
    <dbReference type="NCBI Taxonomy" id="283909"/>
    <lineage>
        <taxon>Eukaryota</taxon>
        <taxon>Metazoa</taxon>
        <taxon>Spiralia</taxon>
        <taxon>Lophotrochozoa</taxon>
        <taxon>Annelida</taxon>
        <taxon>Polychaeta</taxon>
        <taxon>Sedentaria</taxon>
        <taxon>Scolecida</taxon>
        <taxon>Capitellidae</taxon>
        <taxon>Capitella</taxon>
    </lineage>
</organism>
<sequence>FETLITVDINKALSLLAERNGSELFLTVGYPPCLKINNQLVSIAKASLTSEQAYHIFEKMMGVERFQEFRDTRECNYAIQNPDSGRFRISAFFQKSEPGMVIRRIHHHIPEPKELGLPDAFCELILQERGLILITGPAGAGKTTSMASLVDHRNKMGKGHIITIEDPIEFIHTHNNCIVTQREVGLDTKSYEEGLSNALRQAPDLVVIGEIRSPQVMKHTIEFVQTGHLCIATLHANTAYQALERVIHFFPQEQHEEILMDLSLSLHGIMGQQLIASEDASSVYPSHEILLNT</sequence>
<feature type="non-terminal residue" evidence="3">
    <location>
        <position position="293"/>
    </location>
</feature>
<dbReference type="Proteomes" id="UP000014760">
    <property type="component" value="Unassembled WGS sequence"/>
</dbReference>
<dbReference type="OrthoDB" id="8299983at2759"/>
<comment type="similarity">
    <text evidence="1">Belongs to the GSP E family.</text>
</comment>
<accession>R7U3G1</accession>
<reference evidence="5" key="1">
    <citation type="submission" date="2012-12" db="EMBL/GenBank/DDBJ databases">
        <authorList>
            <person name="Hellsten U."/>
            <person name="Grimwood J."/>
            <person name="Chapman J.A."/>
            <person name="Shapiro H."/>
            <person name="Aerts A."/>
            <person name="Otillar R.P."/>
            <person name="Terry A.Y."/>
            <person name="Boore J.L."/>
            <person name="Simakov O."/>
            <person name="Marletaz F."/>
            <person name="Cho S.-J."/>
            <person name="Edsinger-Gonzales E."/>
            <person name="Havlak P."/>
            <person name="Kuo D.-H."/>
            <person name="Larsson T."/>
            <person name="Lv J."/>
            <person name="Arendt D."/>
            <person name="Savage R."/>
            <person name="Osoegawa K."/>
            <person name="de Jong P."/>
            <person name="Lindberg D.R."/>
            <person name="Seaver E.C."/>
            <person name="Weisblat D.A."/>
            <person name="Putnam N.H."/>
            <person name="Grigoriev I.V."/>
            <person name="Rokhsar D.S."/>
        </authorList>
    </citation>
    <scope>NUCLEOTIDE SEQUENCE</scope>
    <source>
        <strain evidence="5">I ESC-2004</strain>
    </source>
</reference>
<dbReference type="GO" id="GO:0005524">
    <property type="term" value="F:ATP binding"/>
    <property type="evidence" value="ECO:0007669"/>
    <property type="project" value="InterPro"/>
</dbReference>
<dbReference type="InterPro" id="IPR027417">
    <property type="entry name" value="P-loop_NTPase"/>
</dbReference>
<proteinExistence type="inferred from homology"/>
<feature type="non-terminal residue" evidence="3">
    <location>
        <position position="1"/>
    </location>
</feature>
<dbReference type="Gene3D" id="3.30.450.90">
    <property type="match status" value="1"/>
</dbReference>
<dbReference type="EMBL" id="AMQN01049187">
    <property type="status" value="NOT_ANNOTATED_CDS"/>
    <property type="molecule type" value="Genomic_DNA"/>
</dbReference>
<name>R7U3G1_CAPTE</name>
<dbReference type="InterPro" id="IPR001482">
    <property type="entry name" value="T2SS/T4SS_dom"/>
</dbReference>
<dbReference type="PANTHER" id="PTHR30486:SF12">
    <property type="entry name" value="TYPE IV PILUS ATPASE PILU"/>
    <property type="match status" value="1"/>
</dbReference>
<feature type="domain" description="Bacterial type II secretion system protein E" evidence="2">
    <location>
        <begin position="85"/>
        <end position="276"/>
    </location>
</feature>
<protein>
    <recommendedName>
        <fullName evidence="2">Bacterial type II secretion system protein E domain-containing protein</fullName>
    </recommendedName>
</protein>
<dbReference type="InterPro" id="IPR050921">
    <property type="entry name" value="T4SS_GSP_E_ATPase"/>
</dbReference>
<evidence type="ECO:0000313" key="4">
    <source>
        <dbReference type="EnsemblMetazoa" id="CapteP61039"/>
    </source>
</evidence>
<dbReference type="InterPro" id="IPR006321">
    <property type="entry name" value="PilT/PilU"/>
</dbReference>
<evidence type="ECO:0000313" key="5">
    <source>
        <dbReference type="Proteomes" id="UP000014760"/>
    </source>
</evidence>
<dbReference type="SUPFAM" id="SSF52540">
    <property type="entry name" value="P-loop containing nucleoside triphosphate hydrolases"/>
    <property type="match status" value="1"/>
</dbReference>
<evidence type="ECO:0000313" key="3">
    <source>
        <dbReference type="EMBL" id="ELT98211.1"/>
    </source>
</evidence>
<dbReference type="Gene3D" id="3.40.50.300">
    <property type="entry name" value="P-loop containing nucleotide triphosphate hydrolases"/>
    <property type="match status" value="1"/>
</dbReference>
<evidence type="ECO:0000256" key="1">
    <source>
        <dbReference type="ARBA" id="ARBA00006611"/>
    </source>
</evidence>
<keyword evidence="5" id="KW-1185">Reference proteome</keyword>